<dbReference type="InterPro" id="IPR023213">
    <property type="entry name" value="CAT-like_dom_sf"/>
</dbReference>
<evidence type="ECO:0000256" key="2">
    <source>
        <dbReference type="ARBA" id="ARBA00022679"/>
    </source>
</evidence>
<keyword evidence="2 5" id="KW-0808">Transferase</keyword>
<accession>A0A251TRY6</accession>
<dbReference type="Gene3D" id="3.30.559.10">
    <property type="entry name" value="Chloramphenicol acetyltransferase-like domain"/>
    <property type="match status" value="2"/>
</dbReference>
<dbReference type="EC" id="2.3.1.107" evidence="4"/>
<evidence type="ECO:0000313" key="4">
    <source>
        <dbReference type="EMBL" id="KAF5819078.1"/>
    </source>
</evidence>
<reference evidence="5" key="2">
    <citation type="submission" date="2017-02" db="EMBL/GenBank/DDBJ databases">
        <title>Sunflower complete genome.</title>
        <authorList>
            <person name="Langlade N."/>
            <person name="Munos S."/>
        </authorList>
    </citation>
    <scope>NUCLEOTIDE SEQUENCE [LARGE SCALE GENOMIC DNA]</scope>
    <source>
        <tissue evidence="5">Leaves</tissue>
    </source>
</reference>
<dbReference type="EMBL" id="CM007898">
    <property type="protein sequence ID" value="OTG13878.1"/>
    <property type="molecule type" value="Genomic_DNA"/>
</dbReference>
<keyword evidence="6" id="KW-1185">Reference proteome</keyword>
<protein>
    <submittedName>
        <fullName evidence="4 5">Deacetylvindoline O-acetyltransferase</fullName>
        <ecNumber evidence="4">2.3.1.107</ecNumber>
    </submittedName>
</protein>
<dbReference type="PANTHER" id="PTHR31623">
    <property type="entry name" value="F21J9.9"/>
    <property type="match status" value="1"/>
</dbReference>
<name>A0A251TRY6_HELAN</name>
<dbReference type="AlphaFoldDB" id="A0A251TRY6"/>
<dbReference type="GO" id="GO:0047162">
    <property type="term" value="F:17-O-deacetylvindoline O-acetyltransferase activity"/>
    <property type="evidence" value="ECO:0007669"/>
    <property type="project" value="UniProtKB-EC"/>
</dbReference>
<dbReference type="Pfam" id="PF02458">
    <property type="entry name" value="Transferase"/>
    <property type="match status" value="1"/>
</dbReference>
<dbReference type="Proteomes" id="UP000215914">
    <property type="component" value="Chromosome 9"/>
</dbReference>
<reference evidence="4 6" key="1">
    <citation type="journal article" date="2017" name="Nature">
        <title>The sunflower genome provides insights into oil metabolism, flowering and Asterid evolution.</title>
        <authorList>
            <person name="Badouin H."/>
            <person name="Gouzy J."/>
            <person name="Grassa C.J."/>
            <person name="Murat F."/>
            <person name="Staton S.E."/>
            <person name="Cottret L."/>
            <person name="Lelandais-Briere C."/>
            <person name="Owens G.L."/>
            <person name="Carrere S."/>
            <person name="Mayjonade B."/>
            <person name="Legrand L."/>
            <person name="Gill N."/>
            <person name="Kane N.C."/>
            <person name="Bowers J.E."/>
            <person name="Hubner S."/>
            <person name="Bellec A."/>
            <person name="Berard A."/>
            <person name="Berges H."/>
            <person name="Blanchet N."/>
            <person name="Boniface M.C."/>
            <person name="Brunel D."/>
            <person name="Catrice O."/>
            <person name="Chaidir N."/>
            <person name="Claudel C."/>
            <person name="Donnadieu C."/>
            <person name="Faraut T."/>
            <person name="Fievet G."/>
            <person name="Helmstetter N."/>
            <person name="King M."/>
            <person name="Knapp S.J."/>
            <person name="Lai Z."/>
            <person name="Le Paslier M.C."/>
            <person name="Lippi Y."/>
            <person name="Lorenzon L."/>
            <person name="Mandel J.R."/>
            <person name="Marage G."/>
            <person name="Marchand G."/>
            <person name="Marquand E."/>
            <person name="Bret-Mestries E."/>
            <person name="Morien E."/>
            <person name="Nambeesan S."/>
            <person name="Nguyen T."/>
            <person name="Pegot-Espagnet P."/>
            <person name="Pouilly N."/>
            <person name="Raftis F."/>
            <person name="Sallet E."/>
            <person name="Schiex T."/>
            <person name="Thomas J."/>
            <person name="Vandecasteele C."/>
            <person name="Vares D."/>
            <person name="Vear F."/>
            <person name="Vautrin S."/>
            <person name="Crespi M."/>
            <person name="Mangin B."/>
            <person name="Burke J.M."/>
            <person name="Salse J."/>
            <person name="Munos S."/>
            <person name="Vincourt P."/>
            <person name="Rieseberg L.H."/>
            <person name="Langlade N.B."/>
        </authorList>
    </citation>
    <scope>NUCLEOTIDE SEQUENCE [LARGE SCALE GENOMIC DNA]</scope>
    <source>
        <strain evidence="6">cv. SF193</strain>
        <tissue evidence="4">Leaves</tissue>
    </source>
</reference>
<evidence type="ECO:0000256" key="1">
    <source>
        <dbReference type="ARBA" id="ARBA00009861"/>
    </source>
</evidence>
<evidence type="ECO:0000256" key="3">
    <source>
        <dbReference type="ARBA" id="ARBA00023315"/>
    </source>
</evidence>
<dbReference type="PANTHER" id="PTHR31623:SF118">
    <property type="entry name" value="BAHD ACYLTRANSFERASE"/>
    <property type="match status" value="1"/>
</dbReference>
<dbReference type="OrthoDB" id="1932220at2759"/>
<reference evidence="4" key="3">
    <citation type="submission" date="2020-06" db="EMBL/GenBank/DDBJ databases">
        <title>Helianthus annuus Genome sequencing and assembly Release 2.</title>
        <authorList>
            <person name="Gouzy J."/>
            <person name="Langlade N."/>
            <person name="Munos S."/>
        </authorList>
    </citation>
    <scope>NUCLEOTIDE SEQUENCE</scope>
    <source>
        <tissue evidence="4">Leaves</tissue>
    </source>
</reference>
<evidence type="ECO:0000313" key="5">
    <source>
        <dbReference type="EMBL" id="OTG13878.1"/>
    </source>
</evidence>
<sequence length="440" mass="49242">MLSKLQRFGRRQLHTIVSREIIKPSSPTPSHSKTYNLSLFDQISLNSHTPIVAFYQNIEQSSHHITLKLKNSLSKTLVQYYPFAGRVKKSSPSFVDCNDEGVEYTEASNDSSLSDFLQQLKHEDLDPLFPNDLIWFHPRIRGDTEGVTCPLAVQVTRFTCGGIAVASTLFHKVGDARTMLNFINHWATVTAKKDVSLINPEIIHYQKKNITLPDLLSDRSRVGCVTRSFLFPNKMLNNLKAKVTAMASESGQPIANPTRVEVVSWLLHTRAMAARTKNNSGTFTPSGMAFPTDMRGVLVEKVAGTRVGNLVFSIDVPTRNQSELAPHVSISEMRKGKTAFRSIRNLETAMEMVAKMSPEVALERLKIVDEYYIYSSLCRFPMYDIDFGWGKPVKVSIGGTIKNTTILMATPDGYGIEASVCLEKEDMKILQNDPELQAFC</sequence>
<comment type="similarity">
    <text evidence="1">Belongs to the plant acyltransferase family.</text>
</comment>
<gene>
    <name evidence="5" type="primary">DAT</name>
    <name evidence="5" type="ORF">HannXRQ_Chr09g0243141</name>
    <name evidence="4" type="ORF">HanXRQr2_Chr02g0073561</name>
</gene>
<proteinExistence type="inferred from homology"/>
<evidence type="ECO:0000313" key="6">
    <source>
        <dbReference type="Proteomes" id="UP000215914"/>
    </source>
</evidence>
<dbReference type="InParanoid" id="A0A251TRY6"/>
<keyword evidence="3 4" id="KW-0012">Acyltransferase</keyword>
<organism evidence="5 6">
    <name type="scientific">Helianthus annuus</name>
    <name type="common">Common sunflower</name>
    <dbReference type="NCBI Taxonomy" id="4232"/>
    <lineage>
        <taxon>Eukaryota</taxon>
        <taxon>Viridiplantae</taxon>
        <taxon>Streptophyta</taxon>
        <taxon>Embryophyta</taxon>
        <taxon>Tracheophyta</taxon>
        <taxon>Spermatophyta</taxon>
        <taxon>Magnoliopsida</taxon>
        <taxon>eudicotyledons</taxon>
        <taxon>Gunneridae</taxon>
        <taxon>Pentapetalae</taxon>
        <taxon>asterids</taxon>
        <taxon>campanulids</taxon>
        <taxon>Asterales</taxon>
        <taxon>Asteraceae</taxon>
        <taxon>Asteroideae</taxon>
        <taxon>Heliantheae alliance</taxon>
        <taxon>Heliantheae</taxon>
        <taxon>Helianthus</taxon>
    </lineage>
</organism>
<dbReference type="Gramene" id="mRNA:HanXRQr2_Chr02g0073561">
    <property type="protein sequence ID" value="CDS:HanXRQr2_Chr02g0073561.1"/>
    <property type="gene ID" value="HanXRQr2_Chr02g0073561"/>
</dbReference>
<dbReference type="EMBL" id="MNCJ02000317">
    <property type="protein sequence ID" value="KAF5819078.1"/>
    <property type="molecule type" value="Genomic_DNA"/>
</dbReference>